<protein>
    <submittedName>
        <fullName evidence="1">Uncharacterized protein</fullName>
    </submittedName>
</protein>
<accession>A0A7G9REC6</accession>
<evidence type="ECO:0000313" key="1">
    <source>
        <dbReference type="EMBL" id="QNN53951.1"/>
    </source>
</evidence>
<dbReference type="KEGG" id="nmes:H9L09_06090"/>
<evidence type="ECO:0000313" key="2">
    <source>
        <dbReference type="Proteomes" id="UP000515947"/>
    </source>
</evidence>
<dbReference type="AlphaFoldDB" id="A0A7G9REC6"/>
<dbReference type="Proteomes" id="UP000515947">
    <property type="component" value="Chromosome"/>
</dbReference>
<dbReference type="EMBL" id="CP060713">
    <property type="protein sequence ID" value="QNN53951.1"/>
    <property type="molecule type" value="Genomic_DNA"/>
</dbReference>
<proteinExistence type="predicted"/>
<keyword evidence="2" id="KW-1185">Reference proteome</keyword>
<sequence length="65" mass="7550">MHETTRHDPADCGHAEVTDYDGILRWQCERCGQIGTHEQSTRLARLENRLGAARKYAARWERRVA</sequence>
<reference evidence="1 2" key="1">
    <citation type="submission" date="2020-08" db="EMBL/GenBank/DDBJ databases">
        <title>Genome sequence of Nocardioides mesophilus KACC 16243T.</title>
        <authorList>
            <person name="Hyun D.-W."/>
            <person name="Bae J.-W."/>
        </authorList>
    </citation>
    <scope>NUCLEOTIDE SEQUENCE [LARGE SCALE GENOMIC DNA]</scope>
    <source>
        <strain evidence="1 2">KACC 16243</strain>
    </source>
</reference>
<gene>
    <name evidence="1" type="ORF">H9L09_06090</name>
</gene>
<dbReference type="RefSeq" id="WP_187579795.1">
    <property type="nucleotide sequence ID" value="NZ_CP060713.1"/>
</dbReference>
<name>A0A7G9REC6_9ACTN</name>
<organism evidence="1 2">
    <name type="scientific">Nocardioides mesophilus</name>
    <dbReference type="NCBI Taxonomy" id="433659"/>
    <lineage>
        <taxon>Bacteria</taxon>
        <taxon>Bacillati</taxon>
        <taxon>Actinomycetota</taxon>
        <taxon>Actinomycetes</taxon>
        <taxon>Propionibacteriales</taxon>
        <taxon>Nocardioidaceae</taxon>
        <taxon>Nocardioides</taxon>
    </lineage>
</organism>